<protein>
    <submittedName>
        <fullName evidence="1">Uncharacterized protein</fullName>
    </submittedName>
</protein>
<evidence type="ECO:0000313" key="2">
    <source>
        <dbReference type="Proteomes" id="UP000030745"/>
    </source>
</evidence>
<proteinExistence type="predicted"/>
<sequence>MPLLRHLALTHGSVGFAFVDASTWPDLESIAFERVTLTATAQIALQAYFDRVQNLREVSFAGPECMAATSWIPTSTTRALREGCNASSPLHLDLTANDIGIKGVGALLKALATCLYVRIEIACTNFDLLAPYKTEIEAFAAFHGVAATVTHEHYTLCSPSTHFQYYYAM</sequence>
<reference evidence="1 2" key="1">
    <citation type="journal article" date="2013" name="PLoS Genet.">
        <title>Distinctive expansion of potential virulence genes in the genome of the oomycete fish pathogen Saprolegnia parasitica.</title>
        <authorList>
            <person name="Jiang R.H."/>
            <person name="de Bruijn I."/>
            <person name="Haas B.J."/>
            <person name="Belmonte R."/>
            <person name="Lobach L."/>
            <person name="Christie J."/>
            <person name="van den Ackerveken G."/>
            <person name="Bottin A."/>
            <person name="Bulone V."/>
            <person name="Diaz-Moreno S.M."/>
            <person name="Dumas B."/>
            <person name="Fan L."/>
            <person name="Gaulin E."/>
            <person name="Govers F."/>
            <person name="Grenville-Briggs L.J."/>
            <person name="Horner N.R."/>
            <person name="Levin J.Z."/>
            <person name="Mammella M."/>
            <person name="Meijer H.J."/>
            <person name="Morris P."/>
            <person name="Nusbaum C."/>
            <person name="Oome S."/>
            <person name="Phillips A.J."/>
            <person name="van Rooyen D."/>
            <person name="Rzeszutek E."/>
            <person name="Saraiva M."/>
            <person name="Secombes C.J."/>
            <person name="Seidl M.F."/>
            <person name="Snel B."/>
            <person name="Stassen J.H."/>
            <person name="Sykes S."/>
            <person name="Tripathy S."/>
            <person name="van den Berg H."/>
            <person name="Vega-Arreguin J.C."/>
            <person name="Wawra S."/>
            <person name="Young S.K."/>
            <person name="Zeng Q."/>
            <person name="Dieguez-Uribeondo J."/>
            <person name="Russ C."/>
            <person name="Tyler B.M."/>
            <person name="van West P."/>
        </authorList>
    </citation>
    <scope>NUCLEOTIDE SEQUENCE [LARGE SCALE GENOMIC DNA]</scope>
    <source>
        <strain evidence="1 2">CBS 223.65</strain>
    </source>
</reference>
<dbReference type="VEuPathDB" id="FungiDB:SPRG_14222"/>
<dbReference type="KEGG" id="spar:SPRG_14222"/>
<name>A0A067BNK4_SAPPC</name>
<evidence type="ECO:0000313" key="1">
    <source>
        <dbReference type="EMBL" id="KDO20074.1"/>
    </source>
</evidence>
<dbReference type="Proteomes" id="UP000030745">
    <property type="component" value="Unassembled WGS sequence"/>
</dbReference>
<dbReference type="AlphaFoldDB" id="A0A067BNK4"/>
<dbReference type="GeneID" id="24136040"/>
<keyword evidence="2" id="KW-1185">Reference proteome</keyword>
<accession>A0A067BNK4</accession>
<dbReference type="RefSeq" id="XP_012209234.1">
    <property type="nucleotide sequence ID" value="XM_012353844.1"/>
</dbReference>
<dbReference type="EMBL" id="KK583325">
    <property type="protein sequence ID" value="KDO20074.1"/>
    <property type="molecule type" value="Genomic_DNA"/>
</dbReference>
<gene>
    <name evidence="1" type="ORF">SPRG_14222</name>
</gene>
<organism evidence="1 2">
    <name type="scientific">Saprolegnia parasitica (strain CBS 223.65)</name>
    <dbReference type="NCBI Taxonomy" id="695850"/>
    <lineage>
        <taxon>Eukaryota</taxon>
        <taxon>Sar</taxon>
        <taxon>Stramenopiles</taxon>
        <taxon>Oomycota</taxon>
        <taxon>Saprolegniomycetes</taxon>
        <taxon>Saprolegniales</taxon>
        <taxon>Saprolegniaceae</taxon>
        <taxon>Saprolegnia</taxon>
    </lineage>
</organism>